<evidence type="ECO:0000259" key="1">
    <source>
        <dbReference type="PROSITE" id="PS51186"/>
    </source>
</evidence>
<dbReference type="PANTHER" id="PTHR39173">
    <property type="entry name" value="ACETYLTRANSFERASE"/>
    <property type="match status" value="1"/>
</dbReference>
<dbReference type="PROSITE" id="PS51186">
    <property type="entry name" value="GNAT"/>
    <property type="match status" value="1"/>
</dbReference>
<reference evidence="2 3" key="1">
    <citation type="submission" date="2020-02" db="EMBL/GenBank/DDBJ databases">
        <title>Characterization of phylogenetic diversity of novel bifidobacterial species isolated in Czech ZOOs.</title>
        <authorList>
            <person name="Lugli G.A."/>
            <person name="Vera N.B."/>
            <person name="Ventura M."/>
        </authorList>
    </citation>
    <scope>NUCLEOTIDE SEQUENCE [LARGE SCALE GENOMIC DNA]</scope>
    <source>
        <strain evidence="2 3">DSM 109963</strain>
    </source>
</reference>
<gene>
    <name evidence="2" type="ORF">G1C94_0756</name>
</gene>
<dbReference type="InterPro" id="IPR016181">
    <property type="entry name" value="Acyl_CoA_acyltransferase"/>
</dbReference>
<name>A0ABX1SWC2_9BIFI</name>
<feature type="domain" description="N-acetyltransferase" evidence="1">
    <location>
        <begin position="13"/>
        <end position="179"/>
    </location>
</feature>
<proteinExistence type="predicted"/>
<keyword evidence="3" id="KW-1185">Reference proteome</keyword>
<accession>A0ABX1SWC2</accession>
<dbReference type="InterPro" id="IPR000182">
    <property type="entry name" value="GNAT_dom"/>
</dbReference>
<sequence>MPARCYIPPMQLIEVWLGEPERTYALFGEFPADENGFENPAAGMDRAAFAEYVRNLRNEAAGVGLKPGWVPATKYVLANDQGDYVGIFNLRHELNDALQRGAGHIGYGIAPEWRGRGLATEGLRLLLIKARDEFGISEVYLSVHKDNPASLAVQRHLGARVDHESSNEYFTRIDTSAIA</sequence>
<dbReference type="EMBL" id="JAAIIJ010000015">
    <property type="protein sequence ID" value="NMN02134.1"/>
    <property type="molecule type" value="Genomic_DNA"/>
</dbReference>
<evidence type="ECO:0000313" key="3">
    <source>
        <dbReference type="Proteomes" id="UP000553756"/>
    </source>
</evidence>
<dbReference type="Pfam" id="PF13302">
    <property type="entry name" value="Acetyltransf_3"/>
    <property type="match status" value="1"/>
</dbReference>
<dbReference type="SUPFAM" id="SSF55729">
    <property type="entry name" value="Acyl-CoA N-acyltransferases (Nat)"/>
    <property type="match status" value="1"/>
</dbReference>
<dbReference type="PANTHER" id="PTHR39173:SF1">
    <property type="entry name" value="ACETYLTRANSFERASE"/>
    <property type="match status" value="1"/>
</dbReference>
<dbReference type="Gene3D" id="3.40.630.30">
    <property type="match status" value="1"/>
</dbReference>
<comment type="caution">
    <text evidence="2">The sequence shown here is derived from an EMBL/GenBank/DDBJ whole genome shotgun (WGS) entry which is preliminary data.</text>
</comment>
<dbReference type="Proteomes" id="UP000553756">
    <property type="component" value="Unassembled WGS sequence"/>
</dbReference>
<organism evidence="2 3">
    <name type="scientific">Bifidobacterium panos</name>
    <dbReference type="NCBI Taxonomy" id="2675321"/>
    <lineage>
        <taxon>Bacteria</taxon>
        <taxon>Bacillati</taxon>
        <taxon>Actinomycetota</taxon>
        <taxon>Actinomycetes</taxon>
        <taxon>Bifidobacteriales</taxon>
        <taxon>Bifidobacteriaceae</taxon>
        <taxon>Bifidobacterium</taxon>
    </lineage>
</organism>
<protein>
    <submittedName>
        <fullName evidence="2">GNAT family acetyltransferase</fullName>
    </submittedName>
</protein>
<evidence type="ECO:0000313" key="2">
    <source>
        <dbReference type="EMBL" id="NMN02134.1"/>
    </source>
</evidence>
<dbReference type="CDD" id="cd04301">
    <property type="entry name" value="NAT_SF"/>
    <property type="match status" value="1"/>
</dbReference>